<dbReference type="SUPFAM" id="SSF52402">
    <property type="entry name" value="Adenine nucleotide alpha hydrolases-like"/>
    <property type="match status" value="2"/>
</dbReference>
<dbReference type="Proteomes" id="UP001060919">
    <property type="component" value="Chromosome"/>
</dbReference>
<dbReference type="PANTHER" id="PTHR46268">
    <property type="entry name" value="STRESS RESPONSE PROTEIN NHAX"/>
    <property type="match status" value="1"/>
</dbReference>
<reference evidence="3" key="1">
    <citation type="submission" date="2022-09" db="EMBL/GenBank/DDBJ databases">
        <title>Aureispira anguillicida sp. nov., isolated from Leptocephalus of Japanese eel Anguilla japonica.</title>
        <authorList>
            <person name="Yuasa K."/>
            <person name="Mekata T."/>
            <person name="Ikunari K."/>
        </authorList>
    </citation>
    <scope>NUCLEOTIDE SEQUENCE</scope>
    <source>
        <strain evidence="3">EL160426</strain>
    </source>
</reference>
<comment type="similarity">
    <text evidence="1">Belongs to the universal stress protein A family.</text>
</comment>
<sequence length="272" mass="30635">MKNILTATDFSITANKAIDYALMIAKGQRTSVGLKLLNVYHISEELAPIISEQHIKKLSRHELFDITLYKHLQDLPQNIDLEGVIRKGPIVPTILQEAKEGKADFIVLGRNGHSGIKDWLIGSTTTQLINKSEVPVIVIPKMAAVKPPKKIALAIDDRFVPSHETLAPLYDMVDRFNTELILFHVEQETPHSNTHKETAIQIARKGYQINLYKMDSEHTGDALIALAEQHQVDLLCIIKHDYTAWERMLHKSTTTSVASNSPLPFMILHDKL</sequence>
<dbReference type="PRINTS" id="PR01438">
    <property type="entry name" value="UNVRSLSTRESS"/>
</dbReference>
<evidence type="ECO:0000313" key="4">
    <source>
        <dbReference type="Proteomes" id="UP001060919"/>
    </source>
</evidence>
<dbReference type="RefSeq" id="WP_264791786.1">
    <property type="nucleotide sequence ID" value="NZ_AP026867.1"/>
</dbReference>
<protein>
    <submittedName>
        <fullName evidence="3">Universal stress protein</fullName>
    </submittedName>
</protein>
<dbReference type="AlphaFoldDB" id="A0A915YCD2"/>
<dbReference type="Gene3D" id="3.40.50.620">
    <property type="entry name" value="HUPs"/>
    <property type="match status" value="2"/>
</dbReference>
<accession>A0A915YCD2</accession>
<dbReference type="InterPro" id="IPR006015">
    <property type="entry name" value="Universal_stress_UspA"/>
</dbReference>
<evidence type="ECO:0000313" key="3">
    <source>
        <dbReference type="EMBL" id="BDS10477.1"/>
    </source>
</evidence>
<name>A0A915YCD2_9BACT</name>
<dbReference type="PANTHER" id="PTHR46268:SF6">
    <property type="entry name" value="UNIVERSAL STRESS PROTEIN UP12"/>
    <property type="match status" value="1"/>
</dbReference>
<evidence type="ECO:0000256" key="1">
    <source>
        <dbReference type="ARBA" id="ARBA00008791"/>
    </source>
</evidence>
<feature type="domain" description="UspA" evidence="2">
    <location>
        <begin position="1"/>
        <end position="140"/>
    </location>
</feature>
<evidence type="ECO:0000259" key="2">
    <source>
        <dbReference type="Pfam" id="PF00582"/>
    </source>
</evidence>
<dbReference type="Pfam" id="PF00582">
    <property type="entry name" value="Usp"/>
    <property type="match status" value="2"/>
</dbReference>
<dbReference type="InterPro" id="IPR014729">
    <property type="entry name" value="Rossmann-like_a/b/a_fold"/>
</dbReference>
<organism evidence="3 4">
    <name type="scientific">Aureispira anguillae</name>
    <dbReference type="NCBI Taxonomy" id="2864201"/>
    <lineage>
        <taxon>Bacteria</taxon>
        <taxon>Pseudomonadati</taxon>
        <taxon>Bacteroidota</taxon>
        <taxon>Saprospiria</taxon>
        <taxon>Saprospirales</taxon>
        <taxon>Saprospiraceae</taxon>
        <taxon>Aureispira</taxon>
    </lineage>
</organism>
<feature type="domain" description="UspA" evidence="2">
    <location>
        <begin position="212"/>
        <end position="268"/>
    </location>
</feature>
<proteinExistence type="inferred from homology"/>
<dbReference type="InterPro" id="IPR006016">
    <property type="entry name" value="UspA"/>
</dbReference>
<dbReference type="KEGG" id="aup:AsAng_0011850"/>
<keyword evidence="4" id="KW-1185">Reference proteome</keyword>
<dbReference type="CDD" id="cd00293">
    <property type="entry name" value="USP-like"/>
    <property type="match status" value="1"/>
</dbReference>
<dbReference type="EMBL" id="AP026867">
    <property type="protein sequence ID" value="BDS10477.1"/>
    <property type="molecule type" value="Genomic_DNA"/>
</dbReference>
<gene>
    <name evidence="3" type="ORF">AsAng_0011850</name>
</gene>